<protein>
    <submittedName>
        <fullName evidence="1">Uncharacterized protein</fullName>
    </submittedName>
</protein>
<comment type="caution">
    <text evidence="1">The sequence shown here is derived from an EMBL/GenBank/DDBJ whole genome shotgun (WGS) entry which is preliminary data.</text>
</comment>
<gene>
    <name evidence="1" type="ORF">C7B77_01250</name>
</gene>
<dbReference type="EMBL" id="PVWO01000007">
    <property type="protein sequence ID" value="PSB59379.1"/>
    <property type="molecule type" value="Genomic_DNA"/>
</dbReference>
<organism evidence="1 2">
    <name type="scientific">Chamaesiphon polymorphus CCALA 037</name>
    <dbReference type="NCBI Taxonomy" id="2107692"/>
    <lineage>
        <taxon>Bacteria</taxon>
        <taxon>Bacillati</taxon>
        <taxon>Cyanobacteriota</taxon>
        <taxon>Cyanophyceae</taxon>
        <taxon>Gomontiellales</taxon>
        <taxon>Chamaesiphonaceae</taxon>
        <taxon>Chamaesiphon</taxon>
    </lineage>
</organism>
<reference evidence="1 2" key="1">
    <citation type="submission" date="2018-03" db="EMBL/GenBank/DDBJ databases">
        <title>The ancient ancestry and fast evolution of plastids.</title>
        <authorList>
            <person name="Moore K.R."/>
            <person name="Magnabosco C."/>
            <person name="Momper L."/>
            <person name="Gold D.A."/>
            <person name="Bosak T."/>
            <person name="Fournier G.P."/>
        </authorList>
    </citation>
    <scope>NUCLEOTIDE SEQUENCE [LARGE SCALE GENOMIC DNA]</scope>
    <source>
        <strain evidence="1 2">CCALA 037</strain>
    </source>
</reference>
<proteinExistence type="predicted"/>
<name>A0A2T1GNB2_9CYAN</name>
<sequence>MAINRSKWIIERSPNERLSAISQIISLAKLQRLVTSFPVTCVFLLRLGSMCFPDRVWGLKIRSQIVRAVKPIHIAVDRYSIATCRTVDRLLRYIPTIYHQCFTCYERVKLL</sequence>
<keyword evidence="2" id="KW-1185">Reference proteome</keyword>
<evidence type="ECO:0000313" key="1">
    <source>
        <dbReference type="EMBL" id="PSB59379.1"/>
    </source>
</evidence>
<accession>A0A2T1GNB2</accession>
<dbReference type="Proteomes" id="UP000238937">
    <property type="component" value="Unassembled WGS sequence"/>
</dbReference>
<evidence type="ECO:0000313" key="2">
    <source>
        <dbReference type="Proteomes" id="UP000238937"/>
    </source>
</evidence>
<dbReference type="AlphaFoldDB" id="A0A2T1GNB2"/>